<reference evidence="5" key="1">
    <citation type="submission" date="2017-04" db="EMBL/GenBank/DDBJ databases">
        <authorList>
            <person name="Varghese N."/>
            <person name="Submissions S."/>
        </authorList>
    </citation>
    <scope>NUCLEOTIDE SEQUENCE [LARGE SCALE GENOMIC DNA]</scope>
    <source>
        <strain evidence="5">DSM 9293</strain>
    </source>
</reference>
<dbReference type="Gene3D" id="3.40.50.720">
    <property type="entry name" value="NAD(P)-binding Rossmann-like Domain"/>
    <property type="match status" value="1"/>
</dbReference>
<evidence type="ECO:0000313" key="4">
    <source>
        <dbReference type="EMBL" id="SMC06819.1"/>
    </source>
</evidence>
<dbReference type="InterPro" id="IPR011032">
    <property type="entry name" value="GroES-like_sf"/>
</dbReference>
<dbReference type="EMBL" id="FWWY01000001">
    <property type="protein sequence ID" value="SMC06819.1"/>
    <property type="molecule type" value="Genomic_DNA"/>
</dbReference>
<gene>
    <name evidence="4" type="ORF">SAMN00768000_3035</name>
</gene>
<keyword evidence="2" id="KW-0560">Oxidoreductase</keyword>
<dbReference type="CDD" id="cd05276">
    <property type="entry name" value="p53_inducible_oxidoreductase"/>
    <property type="match status" value="1"/>
</dbReference>
<dbReference type="RefSeq" id="WP_020374079.1">
    <property type="nucleotide sequence ID" value="NZ_FWWY01000001.1"/>
</dbReference>
<dbReference type="InterPro" id="IPR014189">
    <property type="entry name" value="Quinone_OxRdtase_PIG3"/>
</dbReference>
<name>A0A1W1WKW0_SULTA</name>
<accession>A0A1W1WKW0</accession>
<sequence>MKAIVLTEFGGPEVLRVQEIPVPECGPGDILIRIHAAGVNRADLLERQGLYPPPDPRPEFQIPGLECAGVVVQVGQRVTRFREGDRVMALVSGGAYAEYVACPQDNAWLIPEELSDIEAAGIPEAFLTAYDALFDKAQLTMGQRVLIHAGAGGVGSAAIQLAHRAGLHVVTTVGSSKKVPRVLEFGAERAINYRERDFVEDVRAWSHGAGVDAVLDFIGQDYLSRNLASLKTGGVLVIIGTLSGGDASINLREVLSRRLNIRGTVLRSRPDYDKMHLIQEFQERTMAFFATGQLRAVIDKTFPLEQAGLAHQYMVTNQNVGKIILTVS</sequence>
<protein>
    <submittedName>
        <fullName evidence="4">Putative NAD(P)H quinone oxidoreductase, PIG3 family</fullName>
    </submittedName>
</protein>
<proteinExistence type="predicted"/>
<keyword evidence="5" id="KW-1185">Reference proteome</keyword>
<dbReference type="NCBIfam" id="TIGR02824">
    <property type="entry name" value="quinone_pig3"/>
    <property type="match status" value="1"/>
</dbReference>
<dbReference type="PANTHER" id="PTHR48106:SF18">
    <property type="entry name" value="QUINONE OXIDOREDUCTASE PIG3"/>
    <property type="match status" value="1"/>
</dbReference>
<dbReference type="SUPFAM" id="SSF50129">
    <property type="entry name" value="GroES-like"/>
    <property type="match status" value="1"/>
</dbReference>
<dbReference type="OrthoDB" id="9792162at2"/>
<dbReference type="InterPro" id="IPR036291">
    <property type="entry name" value="NAD(P)-bd_dom_sf"/>
</dbReference>
<dbReference type="InterPro" id="IPR013149">
    <property type="entry name" value="ADH-like_C"/>
</dbReference>
<feature type="domain" description="Enoyl reductase (ER)" evidence="3">
    <location>
        <begin position="10"/>
        <end position="325"/>
    </location>
</feature>
<keyword evidence="1" id="KW-0521">NADP</keyword>
<dbReference type="GO" id="GO:0070402">
    <property type="term" value="F:NADPH binding"/>
    <property type="evidence" value="ECO:0007669"/>
    <property type="project" value="TreeGrafter"/>
</dbReference>
<dbReference type="InterPro" id="IPR020843">
    <property type="entry name" value="ER"/>
</dbReference>
<dbReference type="InterPro" id="IPR013154">
    <property type="entry name" value="ADH-like_N"/>
</dbReference>
<evidence type="ECO:0000256" key="1">
    <source>
        <dbReference type="ARBA" id="ARBA00022857"/>
    </source>
</evidence>
<evidence type="ECO:0000259" key="3">
    <source>
        <dbReference type="SMART" id="SM00829"/>
    </source>
</evidence>
<organism evidence="4 5">
    <name type="scientific">Sulfobacillus thermosulfidooxidans (strain DSM 9293 / VKM B-1269 / AT-1)</name>
    <dbReference type="NCBI Taxonomy" id="929705"/>
    <lineage>
        <taxon>Bacteria</taxon>
        <taxon>Bacillati</taxon>
        <taxon>Bacillota</taxon>
        <taxon>Clostridia</taxon>
        <taxon>Eubacteriales</taxon>
        <taxon>Clostridiales Family XVII. Incertae Sedis</taxon>
        <taxon>Sulfobacillus</taxon>
    </lineage>
</organism>
<dbReference type="AlphaFoldDB" id="A0A1W1WKW0"/>
<dbReference type="GO" id="GO:0016651">
    <property type="term" value="F:oxidoreductase activity, acting on NAD(P)H"/>
    <property type="evidence" value="ECO:0007669"/>
    <property type="project" value="TreeGrafter"/>
</dbReference>
<dbReference type="SUPFAM" id="SSF51735">
    <property type="entry name" value="NAD(P)-binding Rossmann-fold domains"/>
    <property type="match status" value="1"/>
</dbReference>
<dbReference type="PANTHER" id="PTHR48106">
    <property type="entry name" value="QUINONE OXIDOREDUCTASE PIG3-RELATED"/>
    <property type="match status" value="1"/>
</dbReference>
<evidence type="ECO:0000256" key="2">
    <source>
        <dbReference type="ARBA" id="ARBA00023002"/>
    </source>
</evidence>
<dbReference type="SMART" id="SM00829">
    <property type="entry name" value="PKS_ER"/>
    <property type="match status" value="1"/>
</dbReference>
<dbReference type="Gene3D" id="3.90.180.10">
    <property type="entry name" value="Medium-chain alcohol dehydrogenases, catalytic domain"/>
    <property type="match status" value="1"/>
</dbReference>
<evidence type="ECO:0000313" key="5">
    <source>
        <dbReference type="Proteomes" id="UP000192660"/>
    </source>
</evidence>
<dbReference type="Pfam" id="PF00107">
    <property type="entry name" value="ADH_zinc_N"/>
    <property type="match status" value="1"/>
</dbReference>
<dbReference type="Pfam" id="PF08240">
    <property type="entry name" value="ADH_N"/>
    <property type="match status" value="1"/>
</dbReference>
<dbReference type="STRING" id="28034.BFX07_10905"/>
<dbReference type="Proteomes" id="UP000192660">
    <property type="component" value="Unassembled WGS sequence"/>
</dbReference>